<dbReference type="RefSeq" id="WP_073025449.1">
    <property type="nucleotide sequence ID" value="NZ_FQZS01000007.1"/>
</dbReference>
<evidence type="ECO:0000313" key="10">
    <source>
        <dbReference type="Proteomes" id="UP000184442"/>
    </source>
</evidence>
<keyword evidence="4 6" id="KW-0479">Metal-binding</keyword>
<evidence type="ECO:0000313" key="9">
    <source>
        <dbReference type="EMBL" id="SHI77669.1"/>
    </source>
</evidence>
<dbReference type="HAMAP" id="MF_01974">
    <property type="entry name" value="MetAP_1"/>
    <property type="match status" value="1"/>
</dbReference>
<comment type="catalytic activity">
    <reaction evidence="6 7">
        <text>Release of N-terminal amino acids, preferentially methionine, from peptides and arylamides.</text>
        <dbReference type="EC" id="3.4.11.18"/>
    </reaction>
</comment>
<dbReference type="AlphaFoldDB" id="A0A1M6DX18"/>
<comment type="similarity">
    <text evidence="6">Belongs to the peptidase M24A family. Methionine aminopeptidase type 1 subfamily.</text>
</comment>
<feature type="binding site" evidence="6">
    <location>
        <position position="231"/>
    </location>
    <ligand>
        <name>a divalent metal cation</name>
        <dbReference type="ChEBI" id="CHEBI:60240"/>
        <label>1</label>
    </ligand>
</feature>
<evidence type="ECO:0000256" key="3">
    <source>
        <dbReference type="ARBA" id="ARBA00022670"/>
    </source>
</evidence>
<feature type="domain" description="Peptidase M24" evidence="8">
    <location>
        <begin position="10"/>
        <end position="238"/>
    </location>
</feature>
<feature type="binding site" evidence="6">
    <location>
        <position position="200"/>
    </location>
    <ligand>
        <name>a divalent metal cation</name>
        <dbReference type="ChEBI" id="CHEBI:60240"/>
        <label>2</label>
        <note>catalytic</note>
    </ligand>
</feature>
<dbReference type="InterPro" id="IPR002467">
    <property type="entry name" value="Pept_M24A_MAP1"/>
</dbReference>
<evidence type="ECO:0000256" key="4">
    <source>
        <dbReference type="ARBA" id="ARBA00022723"/>
    </source>
</evidence>
<dbReference type="Gene3D" id="3.90.230.10">
    <property type="entry name" value="Creatinase/methionine aminopeptidase superfamily"/>
    <property type="match status" value="1"/>
</dbReference>
<dbReference type="PANTHER" id="PTHR43330">
    <property type="entry name" value="METHIONINE AMINOPEPTIDASE"/>
    <property type="match status" value="1"/>
</dbReference>
<feature type="binding site" evidence="6">
    <location>
        <position position="76"/>
    </location>
    <ligand>
        <name>substrate</name>
    </ligand>
</feature>
<dbReference type="GO" id="GO:0005829">
    <property type="term" value="C:cytosol"/>
    <property type="evidence" value="ECO:0007669"/>
    <property type="project" value="TreeGrafter"/>
</dbReference>
<dbReference type="InterPro" id="IPR001714">
    <property type="entry name" value="Pept_M24_MAP"/>
</dbReference>
<dbReference type="PANTHER" id="PTHR43330:SF27">
    <property type="entry name" value="METHIONINE AMINOPEPTIDASE"/>
    <property type="match status" value="1"/>
</dbReference>
<feature type="binding site" evidence="6">
    <location>
        <position position="167"/>
    </location>
    <ligand>
        <name>a divalent metal cation</name>
        <dbReference type="ChEBI" id="CHEBI:60240"/>
        <label>2</label>
        <note>catalytic</note>
    </ligand>
</feature>
<dbReference type="SUPFAM" id="SSF55920">
    <property type="entry name" value="Creatinase/aminopeptidase"/>
    <property type="match status" value="1"/>
</dbReference>
<dbReference type="EMBL" id="FQZS01000007">
    <property type="protein sequence ID" value="SHI77669.1"/>
    <property type="molecule type" value="Genomic_DNA"/>
</dbReference>
<feature type="binding site" evidence="6">
    <location>
        <position position="104"/>
    </location>
    <ligand>
        <name>a divalent metal cation</name>
        <dbReference type="ChEBI" id="CHEBI:60240"/>
        <label>1</label>
    </ligand>
</feature>
<dbReference type="STRING" id="1122184.SAMN02745176_01339"/>
<dbReference type="InterPro" id="IPR036005">
    <property type="entry name" value="Creatinase/aminopeptidase-like"/>
</dbReference>
<reference evidence="9 10" key="1">
    <citation type="submission" date="2016-11" db="EMBL/GenBank/DDBJ databases">
        <authorList>
            <person name="Jaros S."/>
            <person name="Januszkiewicz K."/>
            <person name="Wedrychowicz H."/>
        </authorList>
    </citation>
    <scope>NUCLEOTIDE SEQUENCE [LARGE SCALE GENOMIC DNA]</scope>
    <source>
        <strain evidence="9 10">DSM 19022</strain>
    </source>
</reference>
<dbReference type="NCBIfam" id="TIGR00500">
    <property type="entry name" value="met_pdase_I"/>
    <property type="match status" value="1"/>
</dbReference>
<keyword evidence="2 6" id="KW-0031">Aminopeptidase</keyword>
<comment type="function">
    <text evidence="1 6">Removes the N-terminal methionine from nascent proteins. The N-terminal methionine is often cleaved when the second residue in the primary sequence is small and uncharged (Met-Ala-, Cys, Gly, Pro, Ser, Thr, or Val). Requires deformylation of the N(alpha)-formylated initiator methionine before it can be hydrolyzed.</text>
</comment>
<dbReference type="GO" id="GO:0070006">
    <property type="term" value="F:metalloaminopeptidase activity"/>
    <property type="evidence" value="ECO:0007669"/>
    <property type="project" value="UniProtKB-UniRule"/>
</dbReference>
<evidence type="ECO:0000256" key="1">
    <source>
        <dbReference type="ARBA" id="ARBA00002521"/>
    </source>
</evidence>
<feature type="binding site" evidence="6">
    <location>
        <position position="174"/>
    </location>
    <ligand>
        <name>substrate</name>
    </ligand>
</feature>
<keyword evidence="10" id="KW-1185">Reference proteome</keyword>
<dbReference type="EC" id="3.4.11.18" evidence="6 7"/>
<gene>
    <name evidence="6" type="primary">map</name>
    <name evidence="9" type="ORF">SAMN02745176_01339</name>
</gene>
<proteinExistence type="inferred from homology"/>
<dbReference type="GO" id="GO:0006508">
    <property type="term" value="P:proteolysis"/>
    <property type="evidence" value="ECO:0007669"/>
    <property type="project" value="UniProtKB-KW"/>
</dbReference>
<evidence type="ECO:0000256" key="5">
    <source>
        <dbReference type="ARBA" id="ARBA00022801"/>
    </source>
</evidence>
<dbReference type="CDD" id="cd01086">
    <property type="entry name" value="MetAP1"/>
    <property type="match status" value="1"/>
</dbReference>
<evidence type="ECO:0000256" key="7">
    <source>
        <dbReference type="RuleBase" id="RU003653"/>
    </source>
</evidence>
<protein>
    <recommendedName>
        <fullName evidence="6 7">Methionine aminopeptidase</fullName>
        <shortName evidence="6">MAP</shortName>
        <shortName evidence="6">MetAP</shortName>
        <ecNumber evidence="6 7">3.4.11.18</ecNumber>
    </recommendedName>
    <alternativeName>
        <fullName evidence="6">Peptidase M</fullName>
    </alternativeName>
</protein>
<comment type="subunit">
    <text evidence="6">Monomer.</text>
</comment>
<keyword evidence="3 6" id="KW-0645">Protease</keyword>
<name>A0A1M6DX18_9FIRM</name>
<dbReference type="Pfam" id="PF00557">
    <property type="entry name" value="Peptidase_M24"/>
    <property type="match status" value="1"/>
</dbReference>
<feature type="binding site" evidence="6">
    <location>
        <position position="93"/>
    </location>
    <ligand>
        <name>a divalent metal cation</name>
        <dbReference type="ChEBI" id="CHEBI:60240"/>
        <label>1</label>
    </ligand>
</feature>
<sequence>MYIKSNREIEIMRTAGRIVAEVLEKLKEVIQPGITTKEINKLAEEYIRKNGAIPAFLGYQGYPASVCTSVNEEVVHGIPGPRVLKEGDIVGVDVGAYYGGYCGDAARTYEVGNCSEEAKRLIKVAEESFFAGLEKAYEGNRLYDISHAIQVHVESNGFSVVRALVGHGIGKNMHEEPQVPNYGLPHRGPRLTAGLTLAIEPMINAGKYHVKTLSDGWTVVTADGSLSAHYENTIVITANGPEILTKL</sequence>
<evidence type="ECO:0000259" key="8">
    <source>
        <dbReference type="Pfam" id="PF00557"/>
    </source>
</evidence>
<dbReference type="GO" id="GO:0004239">
    <property type="term" value="F:initiator methionyl aminopeptidase activity"/>
    <property type="evidence" value="ECO:0007669"/>
    <property type="project" value="UniProtKB-UniRule"/>
</dbReference>
<evidence type="ECO:0000256" key="6">
    <source>
        <dbReference type="HAMAP-Rule" id="MF_01974"/>
    </source>
</evidence>
<dbReference type="OrthoDB" id="9802055at2"/>
<keyword evidence="5 6" id="KW-0378">Hydrolase</keyword>
<dbReference type="Proteomes" id="UP000184442">
    <property type="component" value="Unassembled WGS sequence"/>
</dbReference>
<evidence type="ECO:0000256" key="2">
    <source>
        <dbReference type="ARBA" id="ARBA00022438"/>
    </source>
</evidence>
<dbReference type="PRINTS" id="PR00599">
    <property type="entry name" value="MAPEPTIDASE"/>
</dbReference>
<accession>A0A1M6DX18</accession>
<dbReference type="GO" id="GO:0046872">
    <property type="term" value="F:metal ion binding"/>
    <property type="evidence" value="ECO:0007669"/>
    <property type="project" value="UniProtKB-UniRule"/>
</dbReference>
<comment type="cofactor">
    <cofactor evidence="6">
        <name>Co(2+)</name>
        <dbReference type="ChEBI" id="CHEBI:48828"/>
    </cofactor>
    <cofactor evidence="6">
        <name>Zn(2+)</name>
        <dbReference type="ChEBI" id="CHEBI:29105"/>
    </cofactor>
    <cofactor evidence="6">
        <name>Mn(2+)</name>
        <dbReference type="ChEBI" id="CHEBI:29035"/>
    </cofactor>
    <cofactor evidence="6">
        <name>Fe(2+)</name>
        <dbReference type="ChEBI" id="CHEBI:29033"/>
    </cofactor>
    <text evidence="6">Binds 2 divalent metal cations per subunit. Has a high-affinity and a low affinity metal-binding site. The true nature of the physiological cofactor is under debate. The enzyme is active with cobalt, zinc, manganese or divalent iron ions. Most likely, methionine aminopeptidases function as mononuclear Fe(2+)-metalloproteases under physiological conditions, and the catalytically relevant metal-binding site has been assigned to the histidine-containing high-affinity site.</text>
</comment>
<dbReference type="InterPro" id="IPR000994">
    <property type="entry name" value="Pept_M24"/>
</dbReference>
<feature type="binding site" evidence="6">
    <location>
        <position position="104"/>
    </location>
    <ligand>
        <name>a divalent metal cation</name>
        <dbReference type="ChEBI" id="CHEBI:60240"/>
        <label>2</label>
        <note>catalytic</note>
    </ligand>
</feature>
<feature type="binding site" evidence="6">
    <location>
        <position position="231"/>
    </location>
    <ligand>
        <name>a divalent metal cation</name>
        <dbReference type="ChEBI" id="CHEBI:60240"/>
        <label>2</label>
        <note>catalytic</note>
    </ligand>
</feature>
<organism evidence="9 10">
    <name type="scientific">Lutispora thermophila DSM 19022</name>
    <dbReference type="NCBI Taxonomy" id="1122184"/>
    <lineage>
        <taxon>Bacteria</taxon>
        <taxon>Bacillati</taxon>
        <taxon>Bacillota</taxon>
        <taxon>Clostridia</taxon>
        <taxon>Lutisporales</taxon>
        <taxon>Lutisporaceae</taxon>
        <taxon>Lutispora</taxon>
    </lineage>
</organism>